<evidence type="ECO:0000313" key="2">
    <source>
        <dbReference type="EMBL" id="TQD69103.1"/>
    </source>
</evidence>
<feature type="domain" description="Transposase-associated" evidence="1">
    <location>
        <begin position="3"/>
        <end position="76"/>
    </location>
</feature>
<gene>
    <name evidence="2" type="ORF">C1H46_045364</name>
</gene>
<sequence length="94" mass="10994">MDREWIRNPNRVSREYLNGISEFLKTASKHVNAEGYTKCPCQNCNNCRLKSLREIQQDLGRYGMSFNYTTWTHHGERLRTVSSCSNSSRFPIFG</sequence>
<dbReference type="InterPro" id="IPR029480">
    <property type="entry name" value="Transpos_assoc"/>
</dbReference>
<dbReference type="Pfam" id="PF13963">
    <property type="entry name" value="Transpos_assoc"/>
    <property type="match status" value="1"/>
</dbReference>
<protein>
    <recommendedName>
        <fullName evidence="1">Transposase-associated domain-containing protein</fullName>
    </recommendedName>
</protein>
<keyword evidence="3" id="KW-1185">Reference proteome</keyword>
<dbReference type="STRING" id="106549.A0A540K4E7"/>
<evidence type="ECO:0000259" key="1">
    <source>
        <dbReference type="Pfam" id="PF13963"/>
    </source>
</evidence>
<dbReference type="Proteomes" id="UP000315295">
    <property type="component" value="Unassembled WGS sequence"/>
</dbReference>
<name>A0A540K4E7_MALBA</name>
<proteinExistence type="predicted"/>
<organism evidence="2 3">
    <name type="scientific">Malus baccata</name>
    <name type="common">Siberian crab apple</name>
    <name type="synonym">Pyrus baccata</name>
    <dbReference type="NCBI Taxonomy" id="106549"/>
    <lineage>
        <taxon>Eukaryota</taxon>
        <taxon>Viridiplantae</taxon>
        <taxon>Streptophyta</taxon>
        <taxon>Embryophyta</taxon>
        <taxon>Tracheophyta</taxon>
        <taxon>Spermatophyta</taxon>
        <taxon>Magnoliopsida</taxon>
        <taxon>eudicotyledons</taxon>
        <taxon>Gunneridae</taxon>
        <taxon>Pentapetalae</taxon>
        <taxon>rosids</taxon>
        <taxon>fabids</taxon>
        <taxon>Rosales</taxon>
        <taxon>Rosaceae</taxon>
        <taxon>Amygdaloideae</taxon>
        <taxon>Maleae</taxon>
        <taxon>Malus</taxon>
    </lineage>
</organism>
<dbReference type="AlphaFoldDB" id="A0A540K4E7"/>
<accession>A0A540K4E7</accession>
<evidence type="ECO:0000313" key="3">
    <source>
        <dbReference type="Proteomes" id="UP000315295"/>
    </source>
</evidence>
<dbReference type="EMBL" id="VIEB01004976">
    <property type="protein sequence ID" value="TQD69103.1"/>
    <property type="molecule type" value="Genomic_DNA"/>
</dbReference>
<comment type="caution">
    <text evidence="2">The sequence shown here is derived from an EMBL/GenBank/DDBJ whole genome shotgun (WGS) entry which is preliminary data.</text>
</comment>
<reference evidence="2 3" key="1">
    <citation type="journal article" date="2019" name="G3 (Bethesda)">
        <title>Sequencing of a Wild Apple (Malus baccata) Genome Unravels the Differences Between Cultivated and Wild Apple Species Regarding Disease Resistance and Cold Tolerance.</title>
        <authorList>
            <person name="Chen X."/>
        </authorList>
    </citation>
    <scope>NUCLEOTIDE SEQUENCE [LARGE SCALE GENOMIC DNA]</scope>
    <source>
        <strain evidence="3">cv. Shandingzi</strain>
        <tissue evidence="2">Leaves</tissue>
    </source>
</reference>